<comment type="function">
    <text evidence="10">Phosphorylation of dTMP to form dTDP in both de novo and salvage pathways of dTTP synthesis.</text>
</comment>
<dbReference type="EC" id="2.7.4.9" evidence="2 10"/>
<dbReference type="CDD" id="cd01672">
    <property type="entry name" value="TMPK"/>
    <property type="match status" value="1"/>
</dbReference>
<evidence type="ECO:0000256" key="9">
    <source>
        <dbReference type="ARBA" id="ARBA00048743"/>
    </source>
</evidence>
<accession>A0A918AET9</accession>
<dbReference type="GO" id="GO:0004798">
    <property type="term" value="F:dTMP kinase activity"/>
    <property type="evidence" value="ECO:0007669"/>
    <property type="project" value="UniProtKB-UniRule"/>
</dbReference>
<dbReference type="GO" id="GO:0005829">
    <property type="term" value="C:cytosol"/>
    <property type="evidence" value="ECO:0007669"/>
    <property type="project" value="TreeGrafter"/>
</dbReference>
<keyword evidence="8 10" id="KW-0067">ATP-binding</keyword>
<evidence type="ECO:0000259" key="11">
    <source>
        <dbReference type="Pfam" id="PF02223"/>
    </source>
</evidence>
<feature type="domain" description="Thymidylate kinase-like" evidence="11">
    <location>
        <begin position="18"/>
        <end position="160"/>
    </location>
</feature>
<dbReference type="HAMAP" id="MF_00165">
    <property type="entry name" value="Thymidylate_kinase"/>
    <property type="match status" value="1"/>
</dbReference>
<evidence type="ECO:0000256" key="5">
    <source>
        <dbReference type="ARBA" id="ARBA00022727"/>
    </source>
</evidence>
<organism evidence="12 13">
    <name type="scientific">Nonomuraea glycinis</name>
    <dbReference type="NCBI Taxonomy" id="2047744"/>
    <lineage>
        <taxon>Bacteria</taxon>
        <taxon>Bacillati</taxon>
        <taxon>Actinomycetota</taxon>
        <taxon>Actinomycetes</taxon>
        <taxon>Streptosporangiales</taxon>
        <taxon>Streptosporangiaceae</taxon>
        <taxon>Nonomuraea</taxon>
    </lineage>
</organism>
<dbReference type="InterPro" id="IPR039430">
    <property type="entry name" value="Thymidylate_kin-like_dom"/>
</dbReference>
<evidence type="ECO:0000256" key="6">
    <source>
        <dbReference type="ARBA" id="ARBA00022741"/>
    </source>
</evidence>
<dbReference type="AlphaFoldDB" id="A0A918AET9"/>
<keyword evidence="6 10" id="KW-0547">Nucleotide-binding</keyword>
<keyword evidence="7 10" id="KW-0418">Kinase</keyword>
<comment type="catalytic activity">
    <reaction evidence="9 10">
        <text>dTMP + ATP = dTDP + ADP</text>
        <dbReference type="Rhea" id="RHEA:13517"/>
        <dbReference type="ChEBI" id="CHEBI:30616"/>
        <dbReference type="ChEBI" id="CHEBI:58369"/>
        <dbReference type="ChEBI" id="CHEBI:63528"/>
        <dbReference type="ChEBI" id="CHEBI:456216"/>
        <dbReference type="EC" id="2.7.4.9"/>
    </reaction>
</comment>
<gene>
    <name evidence="10" type="primary">tmk</name>
    <name evidence="12" type="ORF">GCM10012278_84240</name>
</gene>
<evidence type="ECO:0000256" key="10">
    <source>
        <dbReference type="HAMAP-Rule" id="MF_00165"/>
    </source>
</evidence>
<comment type="similarity">
    <text evidence="1 10">Belongs to the thymidylate kinase family.</text>
</comment>
<dbReference type="InterPro" id="IPR027417">
    <property type="entry name" value="P-loop_NTPase"/>
</dbReference>
<dbReference type="EMBL" id="BMNK01000023">
    <property type="protein sequence ID" value="GGP17226.1"/>
    <property type="molecule type" value="Genomic_DNA"/>
</dbReference>
<evidence type="ECO:0000256" key="2">
    <source>
        <dbReference type="ARBA" id="ARBA00012980"/>
    </source>
</evidence>
<dbReference type="GO" id="GO:0006233">
    <property type="term" value="P:dTDP biosynthetic process"/>
    <property type="evidence" value="ECO:0007669"/>
    <property type="project" value="InterPro"/>
</dbReference>
<dbReference type="GO" id="GO:0005524">
    <property type="term" value="F:ATP binding"/>
    <property type="evidence" value="ECO:0007669"/>
    <property type="project" value="UniProtKB-UniRule"/>
</dbReference>
<dbReference type="PANTHER" id="PTHR10344:SF4">
    <property type="entry name" value="UMP-CMP KINASE 2, MITOCHONDRIAL"/>
    <property type="match status" value="1"/>
</dbReference>
<keyword evidence="4 10" id="KW-0808">Transferase</keyword>
<evidence type="ECO:0000256" key="1">
    <source>
        <dbReference type="ARBA" id="ARBA00009776"/>
    </source>
</evidence>
<dbReference type="Pfam" id="PF02223">
    <property type="entry name" value="Thymidylate_kin"/>
    <property type="match status" value="1"/>
</dbReference>
<reference evidence="12" key="2">
    <citation type="submission" date="2020-09" db="EMBL/GenBank/DDBJ databases">
        <authorList>
            <person name="Sun Q."/>
            <person name="Zhou Y."/>
        </authorList>
    </citation>
    <scope>NUCLEOTIDE SEQUENCE</scope>
    <source>
        <strain evidence="12">CGMCC 4.7430</strain>
    </source>
</reference>
<evidence type="ECO:0000313" key="12">
    <source>
        <dbReference type="EMBL" id="GGP17226.1"/>
    </source>
</evidence>
<evidence type="ECO:0000256" key="8">
    <source>
        <dbReference type="ARBA" id="ARBA00022840"/>
    </source>
</evidence>
<comment type="caution">
    <text evidence="10">Lacks conserved residue(s) required for the propagation of feature annotation.</text>
</comment>
<dbReference type="PANTHER" id="PTHR10344">
    <property type="entry name" value="THYMIDYLATE KINASE"/>
    <property type="match status" value="1"/>
</dbReference>
<dbReference type="Gene3D" id="3.40.50.300">
    <property type="entry name" value="P-loop containing nucleotide triphosphate hydrolases"/>
    <property type="match status" value="1"/>
</dbReference>
<proteinExistence type="inferred from homology"/>
<keyword evidence="5 10" id="KW-0545">Nucleotide biosynthesis</keyword>
<reference evidence="12" key="1">
    <citation type="journal article" date="2014" name="Int. J. Syst. Evol. Microbiol.">
        <title>Complete genome sequence of Corynebacterium casei LMG S-19264T (=DSM 44701T), isolated from a smear-ripened cheese.</title>
        <authorList>
            <consortium name="US DOE Joint Genome Institute (JGI-PGF)"/>
            <person name="Walter F."/>
            <person name="Albersmeier A."/>
            <person name="Kalinowski J."/>
            <person name="Ruckert C."/>
        </authorList>
    </citation>
    <scope>NUCLEOTIDE SEQUENCE</scope>
    <source>
        <strain evidence="12">CGMCC 4.7430</strain>
    </source>
</reference>
<sequence>MQSTGANESGRNGFLVTLDGPSGVGKTTCSQHLRNILLQVGFPATCTTQPSASPIGALARSGTHTFHGLALSCLVAADRYHHIATVIEPELKAGRVVVCDRYVPSAFVLDRLDGVPREFIADLYRYARPADLAVFLFADPEVCLRRAQTRGVYSRFHHDGLAAAERESTLFTEAAEQTRASGTPTLIHHVADTDSDTVAATLAQQITALIPSRPPTAHRGES</sequence>
<dbReference type="Proteomes" id="UP000660745">
    <property type="component" value="Unassembled WGS sequence"/>
</dbReference>
<dbReference type="GO" id="GO:0006235">
    <property type="term" value="P:dTTP biosynthetic process"/>
    <property type="evidence" value="ECO:0007669"/>
    <property type="project" value="UniProtKB-UniRule"/>
</dbReference>
<comment type="caution">
    <text evidence="12">The sequence shown here is derived from an EMBL/GenBank/DDBJ whole genome shotgun (WGS) entry which is preliminary data.</text>
</comment>
<name>A0A918AET9_9ACTN</name>
<dbReference type="RefSeq" id="WP_189144372.1">
    <property type="nucleotide sequence ID" value="NZ_BMNK01000023.1"/>
</dbReference>
<evidence type="ECO:0000313" key="13">
    <source>
        <dbReference type="Proteomes" id="UP000660745"/>
    </source>
</evidence>
<keyword evidence="13" id="KW-1185">Reference proteome</keyword>
<dbReference type="SUPFAM" id="SSF52540">
    <property type="entry name" value="P-loop containing nucleoside triphosphate hydrolases"/>
    <property type="match status" value="1"/>
</dbReference>
<dbReference type="GO" id="GO:0006227">
    <property type="term" value="P:dUDP biosynthetic process"/>
    <property type="evidence" value="ECO:0007669"/>
    <property type="project" value="TreeGrafter"/>
</dbReference>
<evidence type="ECO:0000256" key="4">
    <source>
        <dbReference type="ARBA" id="ARBA00022679"/>
    </source>
</evidence>
<evidence type="ECO:0000256" key="7">
    <source>
        <dbReference type="ARBA" id="ARBA00022777"/>
    </source>
</evidence>
<evidence type="ECO:0000256" key="3">
    <source>
        <dbReference type="ARBA" id="ARBA00017144"/>
    </source>
</evidence>
<protein>
    <recommendedName>
        <fullName evidence="3 10">Thymidylate kinase</fullName>
        <ecNumber evidence="2 10">2.7.4.9</ecNumber>
    </recommendedName>
    <alternativeName>
        <fullName evidence="10">dTMP kinase</fullName>
    </alternativeName>
</protein>
<dbReference type="InterPro" id="IPR018094">
    <property type="entry name" value="Thymidylate_kinase"/>
</dbReference>